<evidence type="ECO:0000313" key="6">
    <source>
        <dbReference type="EMBL" id="GAA3882929.1"/>
    </source>
</evidence>
<dbReference type="SUPFAM" id="SSF51569">
    <property type="entry name" value="Aldolase"/>
    <property type="match status" value="1"/>
</dbReference>
<evidence type="ECO:0000256" key="5">
    <source>
        <dbReference type="ARBA" id="ARBA00023277"/>
    </source>
</evidence>
<dbReference type="InterPro" id="IPR000887">
    <property type="entry name" value="Aldlse_KDPG_KHG"/>
</dbReference>
<dbReference type="PANTHER" id="PTHR30246:SF1">
    <property type="entry name" value="2-DEHYDRO-3-DEOXY-6-PHOSPHOGALACTONATE ALDOLASE-RELATED"/>
    <property type="match status" value="1"/>
</dbReference>
<evidence type="ECO:0000313" key="7">
    <source>
        <dbReference type="Proteomes" id="UP001501803"/>
    </source>
</evidence>
<evidence type="ECO:0000256" key="2">
    <source>
        <dbReference type="ARBA" id="ARBA00006906"/>
    </source>
</evidence>
<proteinExistence type="inferred from homology"/>
<dbReference type="Proteomes" id="UP001501803">
    <property type="component" value="Unassembled WGS sequence"/>
</dbReference>
<keyword evidence="4" id="KW-0456">Lyase</keyword>
<comment type="similarity">
    <text evidence="2">Belongs to the KHG/KDPG aldolase family.</text>
</comment>
<dbReference type="Pfam" id="PF01081">
    <property type="entry name" value="Aldolase"/>
    <property type="match status" value="1"/>
</dbReference>
<organism evidence="6 7">
    <name type="scientific">Leifsonia kafniensis</name>
    <dbReference type="NCBI Taxonomy" id="475957"/>
    <lineage>
        <taxon>Bacteria</taxon>
        <taxon>Bacillati</taxon>
        <taxon>Actinomycetota</taxon>
        <taxon>Actinomycetes</taxon>
        <taxon>Micrococcales</taxon>
        <taxon>Microbacteriaceae</taxon>
        <taxon>Leifsonia</taxon>
    </lineage>
</organism>
<reference evidence="7" key="1">
    <citation type="journal article" date="2019" name="Int. J. Syst. Evol. Microbiol.">
        <title>The Global Catalogue of Microorganisms (GCM) 10K type strain sequencing project: providing services to taxonomists for standard genome sequencing and annotation.</title>
        <authorList>
            <consortium name="The Broad Institute Genomics Platform"/>
            <consortium name="The Broad Institute Genome Sequencing Center for Infectious Disease"/>
            <person name="Wu L."/>
            <person name="Ma J."/>
        </authorList>
    </citation>
    <scope>NUCLEOTIDE SEQUENCE [LARGE SCALE GENOMIC DNA]</scope>
    <source>
        <strain evidence="7">JCM 17021</strain>
    </source>
</reference>
<dbReference type="CDD" id="cd00452">
    <property type="entry name" value="KDPG_aldolase"/>
    <property type="match status" value="1"/>
</dbReference>
<keyword evidence="5" id="KW-0119">Carbohydrate metabolism</keyword>
<gene>
    <name evidence="6" type="ORF">GCM10022381_26490</name>
</gene>
<keyword evidence="7" id="KW-1185">Reference proteome</keyword>
<sequence length="208" mass="21341">MSVLTIDETIARIVAGKVTPTVRAANVDQADSWAREIGEGGIHTFEFTATIPGWEEVLRHWTATEPTATVGLGTVTDGETAERAIDAGAAFLVSPFAVPEARAVADRAGVLFIEGGFTPNEIRSAATHGVAKLFPANIGGIGYLKSLLSVMPGARITATGGISLDNAGDWLAAGAAAVSIGSDLFARPNIAEASRALVDSLRATAVTA</sequence>
<name>A0ABP7KQ61_9MICO</name>
<dbReference type="RefSeq" id="WP_345067420.1">
    <property type="nucleotide sequence ID" value="NZ_BAABCN010000007.1"/>
</dbReference>
<comment type="caution">
    <text evidence="6">The sequence shown here is derived from an EMBL/GenBank/DDBJ whole genome shotgun (WGS) entry which is preliminary data.</text>
</comment>
<evidence type="ECO:0000256" key="4">
    <source>
        <dbReference type="ARBA" id="ARBA00023239"/>
    </source>
</evidence>
<accession>A0ABP7KQ61</accession>
<dbReference type="InterPro" id="IPR013785">
    <property type="entry name" value="Aldolase_TIM"/>
</dbReference>
<evidence type="ECO:0000256" key="1">
    <source>
        <dbReference type="ARBA" id="ARBA00004761"/>
    </source>
</evidence>
<dbReference type="EMBL" id="BAABCN010000007">
    <property type="protein sequence ID" value="GAA3882929.1"/>
    <property type="molecule type" value="Genomic_DNA"/>
</dbReference>
<dbReference type="PANTHER" id="PTHR30246">
    <property type="entry name" value="2-KETO-3-DEOXY-6-PHOSPHOGLUCONATE ALDOLASE"/>
    <property type="match status" value="1"/>
</dbReference>
<evidence type="ECO:0000256" key="3">
    <source>
        <dbReference type="ARBA" id="ARBA00011233"/>
    </source>
</evidence>
<comment type="subunit">
    <text evidence="3">Homotrimer.</text>
</comment>
<dbReference type="Gene3D" id="3.20.20.70">
    <property type="entry name" value="Aldolase class I"/>
    <property type="match status" value="1"/>
</dbReference>
<comment type="pathway">
    <text evidence="1">Carbohydrate acid metabolism.</text>
</comment>
<protein>
    <submittedName>
        <fullName evidence="6">Bifunctional 4-hydroxy-2-oxoglutarate aldolase/2-dehydro-3-deoxy-phosphogluconate aldolase</fullName>
    </submittedName>
</protein>